<dbReference type="EMBL" id="JAELXS010000006">
    <property type="protein sequence ID" value="MBJ6122615.1"/>
    <property type="molecule type" value="Genomic_DNA"/>
</dbReference>
<comment type="caution">
    <text evidence="3">The sequence shown here is derived from an EMBL/GenBank/DDBJ whole genome shotgun (WGS) entry which is preliminary data.</text>
</comment>
<evidence type="ECO:0000256" key="2">
    <source>
        <dbReference type="HAMAP-Rule" id="MF_00634"/>
    </source>
</evidence>
<dbReference type="NCBIfam" id="TIGR00251">
    <property type="entry name" value="DUF167 family protein"/>
    <property type="match status" value="1"/>
</dbReference>
<evidence type="ECO:0000313" key="3">
    <source>
        <dbReference type="EMBL" id="MBJ6122615.1"/>
    </source>
</evidence>
<dbReference type="InterPro" id="IPR036591">
    <property type="entry name" value="YggU-like_sf"/>
</dbReference>
<gene>
    <name evidence="3" type="ORF">JAO74_12515</name>
</gene>
<proteinExistence type="inferred from homology"/>
<dbReference type="SUPFAM" id="SSF69786">
    <property type="entry name" value="YggU-like"/>
    <property type="match status" value="1"/>
</dbReference>
<accession>A0ABS0XS87</accession>
<dbReference type="Proteomes" id="UP000640426">
    <property type="component" value="Unassembled WGS sequence"/>
</dbReference>
<name>A0ABS0XS87_9SPHN</name>
<comment type="similarity">
    <text evidence="1 2">Belongs to the UPF0235 family.</text>
</comment>
<dbReference type="Pfam" id="PF02594">
    <property type="entry name" value="DUF167"/>
    <property type="match status" value="1"/>
</dbReference>
<dbReference type="Gene3D" id="3.30.1200.10">
    <property type="entry name" value="YggU-like"/>
    <property type="match status" value="1"/>
</dbReference>
<dbReference type="InterPro" id="IPR003746">
    <property type="entry name" value="DUF167"/>
</dbReference>
<sequence length="86" mass="8763">MRVTPRGGRDAIGGGREGRIVTRLAAAPVDGKANAALVSLIADAFVVPKRAVSIISGETGRVKRLRIAGDAAALAEIARTLYAAAP</sequence>
<reference evidence="4" key="1">
    <citation type="submission" date="2020-12" db="EMBL/GenBank/DDBJ databases">
        <title>Hymenobacter sp.</title>
        <authorList>
            <person name="Kim M.K."/>
        </authorList>
    </citation>
    <scope>NUCLEOTIDE SEQUENCE [LARGE SCALE GENOMIC DNA]</scope>
    <source>
        <strain evidence="4">BT553</strain>
    </source>
</reference>
<dbReference type="HAMAP" id="MF_00634">
    <property type="entry name" value="UPF0235"/>
    <property type="match status" value="1"/>
</dbReference>
<evidence type="ECO:0000313" key="4">
    <source>
        <dbReference type="Proteomes" id="UP000640426"/>
    </source>
</evidence>
<keyword evidence="4" id="KW-1185">Reference proteome</keyword>
<dbReference type="SMART" id="SM01152">
    <property type="entry name" value="DUF167"/>
    <property type="match status" value="1"/>
</dbReference>
<protein>
    <recommendedName>
        <fullName evidence="2">UPF0235 protein JAO74_12515</fullName>
    </recommendedName>
</protein>
<organism evidence="3 4">
    <name type="scientific">Sphingomonas mollis</name>
    <dbReference type="NCBI Taxonomy" id="2795726"/>
    <lineage>
        <taxon>Bacteria</taxon>
        <taxon>Pseudomonadati</taxon>
        <taxon>Pseudomonadota</taxon>
        <taxon>Alphaproteobacteria</taxon>
        <taxon>Sphingomonadales</taxon>
        <taxon>Sphingomonadaceae</taxon>
        <taxon>Sphingomonas</taxon>
    </lineage>
</organism>
<evidence type="ECO:0000256" key="1">
    <source>
        <dbReference type="ARBA" id="ARBA00010364"/>
    </source>
</evidence>